<organism evidence="3 4">
    <name type="scientific">Breznakia pachnodae</name>
    <dbReference type="NCBI Taxonomy" id="265178"/>
    <lineage>
        <taxon>Bacteria</taxon>
        <taxon>Bacillati</taxon>
        <taxon>Bacillota</taxon>
        <taxon>Erysipelotrichia</taxon>
        <taxon>Erysipelotrichales</taxon>
        <taxon>Erysipelotrichaceae</taxon>
        <taxon>Breznakia</taxon>
    </lineage>
</organism>
<feature type="domain" description="HTH cro/C1-type" evidence="2">
    <location>
        <begin position="7"/>
        <end position="62"/>
    </location>
</feature>
<keyword evidence="1" id="KW-0238">DNA-binding</keyword>
<dbReference type="InterPro" id="IPR010982">
    <property type="entry name" value="Lambda_DNA-bd_dom_sf"/>
</dbReference>
<keyword evidence="4" id="KW-1185">Reference proteome</keyword>
<proteinExistence type="predicted"/>
<evidence type="ECO:0000313" key="3">
    <source>
        <dbReference type="EMBL" id="MDQ0362491.1"/>
    </source>
</evidence>
<accession>A0ABU0E6F4</accession>
<evidence type="ECO:0000313" key="4">
    <source>
        <dbReference type="Proteomes" id="UP001230220"/>
    </source>
</evidence>
<dbReference type="RefSeq" id="WP_307410160.1">
    <property type="nucleotide sequence ID" value="NZ_JAUSUR010000007.1"/>
</dbReference>
<dbReference type="PANTHER" id="PTHR46558">
    <property type="entry name" value="TRACRIPTIONAL REGULATORY PROTEIN-RELATED-RELATED"/>
    <property type="match status" value="1"/>
</dbReference>
<reference evidence="3 4" key="1">
    <citation type="submission" date="2023-07" db="EMBL/GenBank/DDBJ databases">
        <title>Genomic Encyclopedia of Type Strains, Phase IV (KMG-IV): sequencing the most valuable type-strain genomes for metagenomic binning, comparative biology and taxonomic classification.</title>
        <authorList>
            <person name="Goeker M."/>
        </authorList>
    </citation>
    <scope>NUCLEOTIDE SEQUENCE [LARGE SCALE GENOMIC DNA]</scope>
    <source>
        <strain evidence="3 4">DSM 16784</strain>
    </source>
</reference>
<dbReference type="PROSITE" id="PS50943">
    <property type="entry name" value="HTH_CROC1"/>
    <property type="match status" value="1"/>
</dbReference>
<dbReference type="SUPFAM" id="SSF47413">
    <property type="entry name" value="lambda repressor-like DNA-binding domains"/>
    <property type="match status" value="1"/>
</dbReference>
<dbReference type="SMART" id="SM00530">
    <property type="entry name" value="HTH_XRE"/>
    <property type="match status" value="1"/>
</dbReference>
<dbReference type="Proteomes" id="UP001230220">
    <property type="component" value="Unassembled WGS sequence"/>
</dbReference>
<dbReference type="Gene3D" id="1.10.260.40">
    <property type="entry name" value="lambda repressor-like DNA-binding domains"/>
    <property type="match status" value="1"/>
</dbReference>
<evidence type="ECO:0000256" key="1">
    <source>
        <dbReference type="ARBA" id="ARBA00023125"/>
    </source>
</evidence>
<dbReference type="InterPro" id="IPR001387">
    <property type="entry name" value="Cro/C1-type_HTH"/>
</dbReference>
<sequence>MNIAKNLKYLRIQSGLSYRKLGNIIDVPHTVIERVEKGLTADPQISTVKKICDYFKVSIDEFVNEDFTK</sequence>
<evidence type="ECO:0000259" key="2">
    <source>
        <dbReference type="PROSITE" id="PS50943"/>
    </source>
</evidence>
<dbReference type="Pfam" id="PF01381">
    <property type="entry name" value="HTH_3"/>
    <property type="match status" value="1"/>
</dbReference>
<dbReference type="PANTHER" id="PTHR46558:SF11">
    <property type="entry name" value="HTH-TYPE TRANSCRIPTIONAL REGULATOR XRE"/>
    <property type="match status" value="1"/>
</dbReference>
<dbReference type="CDD" id="cd00093">
    <property type="entry name" value="HTH_XRE"/>
    <property type="match status" value="1"/>
</dbReference>
<dbReference type="EMBL" id="JAUSUR010000007">
    <property type="protein sequence ID" value="MDQ0362491.1"/>
    <property type="molecule type" value="Genomic_DNA"/>
</dbReference>
<name>A0ABU0E6F4_9FIRM</name>
<comment type="caution">
    <text evidence="3">The sequence shown here is derived from an EMBL/GenBank/DDBJ whole genome shotgun (WGS) entry which is preliminary data.</text>
</comment>
<protein>
    <submittedName>
        <fullName evidence="3">Transcriptional regulator with XRE-family HTH domain</fullName>
    </submittedName>
</protein>
<gene>
    <name evidence="3" type="ORF">J2S15_003245</name>
</gene>